<evidence type="ECO:0000256" key="1">
    <source>
        <dbReference type="SAM" id="MobiDB-lite"/>
    </source>
</evidence>
<organism evidence="2 3">
    <name type="scientific">Hibiscus syriacus</name>
    <name type="common">Rose of Sharon</name>
    <dbReference type="NCBI Taxonomy" id="106335"/>
    <lineage>
        <taxon>Eukaryota</taxon>
        <taxon>Viridiplantae</taxon>
        <taxon>Streptophyta</taxon>
        <taxon>Embryophyta</taxon>
        <taxon>Tracheophyta</taxon>
        <taxon>Spermatophyta</taxon>
        <taxon>Magnoliopsida</taxon>
        <taxon>eudicotyledons</taxon>
        <taxon>Gunneridae</taxon>
        <taxon>Pentapetalae</taxon>
        <taxon>rosids</taxon>
        <taxon>malvids</taxon>
        <taxon>Malvales</taxon>
        <taxon>Malvaceae</taxon>
        <taxon>Malvoideae</taxon>
        <taxon>Hibiscus</taxon>
    </lineage>
</organism>
<sequence>MSSHEEGSGAASVPGGAVSTNETNNNIPEIVISVPHRYFNLSNVDIERLESLDKAFEGHHQLKPTTKPLIQRVPSTLGIPKSFIKYFKPRFTSIGPIHHGDPTLHGSEQLKLLLAAHFVKNIGVEKGVLYNMIKTEIGSLKKCYDPKVLEPYDDEKLAWMLFVDGCAILQAILQYLHYYECDGSKSWSKTIVKTDLQTFEYLDLFLLENQLPYRVLELLITSSSSSKGGLFMRLIERFIEANSVFIPEEMEEQLKQEGEPVHLLDHSQERKEDKPFGEIRVHVPGSVFHLRIRDWFFSSWVSSSERA</sequence>
<dbReference type="PANTHER" id="PTHR31549">
    <property type="entry name" value="PROTEIN, PUTATIVE (DUF247)-RELATED-RELATED"/>
    <property type="match status" value="1"/>
</dbReference>
<feature type="region of interest" description="Disordered" evidence="1">
    <location>
        <begin position="1"/>
        <end position="22"/>
    </location>
</feature>
<accession>A0A6A2YR76</accession>
<reference evidence="2" key="1">
    <citation type="submission" date="2019-09" db="EMBL/GenBank/DDBJ databases">
        <title>Draft genome information of white flower Hibiscus syriacus.</title>
        <authorList>
            <person name="Kim Y.-M."/>
        </authorList>
    </citation>
    <scope>NUCLEOTIDE SEQUENCE [LARGE SCALE GENOMIC DNA]</scope>
    <source>
        <strain evidence="2">YM2019G1</strain>
    </source>
</reference>
<gene>
    <name evidence="2" type="ORF">F3Y22_tig00111298pilonHSYRG00081</name>
</gene>
<dbReference type="EMBL" id="VEPZ02001296">
    <property type="protein sequence ID" value="KAE8681918.1"/>
    <property type="molecule type" value="Genomic_DNA"/>
</dbReference>
<proteinExistence type="predicted"/>
<keyword evidence="3" id="KW-1185">Reference proteome</keyword>
<feature type="compositionally biased region" description="Low complexity" evidence="1">
    <location>
        <begin position="8"/>
        <end position="19"/>
    </location>
</feature>
<dbReference type="AlphaFoldDB" id="A0A6A2YR76"/>
<dbReference type="InterPro" id="IPR004158">
    <property type="entry name" value="DUF247_pln"/>
</dbReference>
<protein>
    <submittedName>
        <fullName evidence="2">Lycopene cyclase</fullName>
    </submittedName>
</protein>
<name>A0A6A2YR76_HIBSY</name>
<comment type="caution">
    <text evidence="2">The sequence shown here is derived from an EMBL/GenBank/DDBJ whole genome shotgun (WGS) entry which is preliminary data.</text>
</comment>
<dbReference type="Pfam" id="PF03140">
    <property type="entry name" value="DUF247"/>
    <property type="match status" value="1"/>
</dbReference>
<evidence type="ECO:0000313" key="2">
    <source>
        <dbReference type="EMBL" id="KAE8681918.1"/>
    </source>
</evidence>
<dbReference type="Proteomes" id="UP000436088">
    <property type="component" value="Unassembled WGS sequence"/>
</dbReference>
<evidence type="ECO:0000313" key="3">
    <source>
        <dbReference type="Proteomes" id="UP000436088"/>
    </source>
</evidence>
<dbReference type="PANTHER" id="PTHR31549:SF260">
    <property type="match status" value="1"/>
</dbReference>